<evidence type="ECO:0000313" key="2">
    <source>
        <dbReference type="Proteomes" id="UP000321192"/>
    </source>
</evidence>
<proteinExistence type="predicted"/>
<evidence type="ECO:0000313" key="1">
    <source>
        <dbReference type="EMBL" id="TXH79252.1"/>
    </source>
</evidence>
<accession>A0A5C7S7E0</accession>
<reference evidence="1 2" key="1">
    <citation type="submission" date="2018-09" db="EMBL/GenBank/DDBJ databases">
        <title>Metagenome Assembled Genomes from an Advanced Water Purification Facility.</title>
        <authorList>
            <person name="Stamps B.W."/>
            <person name="Spear J.R."/>
        </authorList>
    </citation>
    <scope>NUCLEOTIDE SEQUENCE [LARGE SCALE GENOMIC DNA]</scope>
    <source>
        <strain evidence="1">Bin_27_1</strain>
    </source>
</reference>
<organism evidence="1 2">
    <name type="scientific">Thauera aminoaromatica</name>
    <dbReference type="NCBI Taxonomy" id="164330"/>
    <lineage>
        <taxon>Bacteria</taxon>
        <taxon>Pseudomonadati</taxon>
        <taxon>Pseudomonadota</taxon>
        <taxon>Betaproteobacteria</taxon>
        <taxon>Rhodocyclales</taxon>
        <taxon>Zoogloeaceae</taxon>
        <taxon>Thauera</taxon>
    </lineage>
</organism>
<dbReference type="RefSeq" id="WP_276661979.1">
    <property type="nucleotide sequence ID" value="NZ_SSFD01000358.1"/>
</dbReference>
<dbReference type="Proteomes" id="UP000321192">
    <property type="component" value="Unassembled WGS sequence"/>
</dbReference>
<name>A0A5C7S7E0_THASP</name>
<dbReference type="AlphaFoldDB" id="A0A5C7S7E0"/>
<comment type="caution">
    <text evidence="1">The sequence shown here is derived from an EMBL/GenBank/DDBJ whole genome shotgun (WGS) entry which is preliminary data.</text>
</comment>
<protein>
    <submittedName>
        <fullName evidence="1">Uncharacterized protein</fullName>
    </submittedName>
</protein>
<dbReference type="EMBL" id="SSFD01000358">
    <property type="protein sequence ID" value="TXH79252.1"/>
    <property type="molecule type" value="Genomic_DNA"/>
</dbReference>
<gene>
    <name evidence="1" type="ORF">E6Q80_20940</name>
</gene>
<sequence length="933" mass="99672">MIATVEFQISVTKFAAAILSTLRTSPRCLPGAVQGLQLQRVRFRSAAIRNDKTASFRVWQEMGPWDQGLGWTWIEGKVAQLAINVALDITTTAQIIVNPNILAPLVAQPEVTIVLDLDCEPRGGGRIAISYGISGVEAPALPIDGGVSLPEWARDQLTALLNLQPLVIDLSDAIAHGKEFMNAGLAVDASGTRLVIRAEVASGGFSYLRWQQFRNGGIPDRLGAHDWSVFLRAADLNVALVLPIDRAIRDGLKNDAHRLVTIDFAYAPQLGRAAITLTPYFELPLLGVTPIPIALTLSIDAVSGRLIVEIDAYGIHDLVADVKLIAYIVVNLLMPIVGWFVFAALNDAIGDAMKITSSAAGGALQGGLGELDGAPDGTTFEEIPGQPFRYRATIPIAVPAFVDGAFEALVATPDGVALAGRWRVLNFAEGEMAVDVSEFGWQAPRIACGAAGERVLHDFAANAKQYTYLYAQVSVTCGGTAPARLCSVSVLDAPGVTLGLQIAWQASDLPNLITMTAPSSYADVAPAAPIRLEVRTTASVFHVSVPHPPLLTEKDIQRMRSELVMRLRLCDGVILPPWFDGAGKFDLSWIVDPLVDPDYGHSWVSLTEIIVAGMADNAQLQLAGPDDRPIARARVNAEGTALLAVALAPGMHGLFASVGGLAADRPGGAPTLARSVTVTRELLEARGSIRLPMPARALFAAPALGTGTFLAALDDRLMLVDATMPTRPLLGSTWDIPGALGVIGTRRGMLIFGDAGLFAVDRGGRMSLVVREPVLDVVELRGGVAILKRGRLMFANDHGVSIAEERVDEEMTSLIMHGAQMRILSRDRIDTIETVGPRPARRLEAVRGLDVVRLKRSSIDGRLYGERRPGEYLAVVMEGGEPTTAVSYAAPPWHARAVRSGRFVLHLGGGVELGVYRSTGPREILPVEAVRPV</sequence>